<protein>
    <submittedName>
        <fullName evidence="1">Uncharacterized protein</fullName>
    </submittedName>
</protein>
<reference evidence="1 2" key="1">
    <citation type="journal article" date="2017" name="Antonie Van Leeuwenhoek">
        <title>Rhizobium rhizosphaerae sp. nov., a novel species isolated from rice rhizosphere.</title>
        <authorList>
            <person name="Zhao J.J."/>
            <person name="Zhang J."/>
            <person name="Zhang R.J."/>
            <person name="Zhang C.W."/>
            <person name="Yin H.Q."/>
            <person name="Zhang X.X."/>
        </authorList>
    </citation>
    <scope>NUCLEOTIDE SEQUENCE [LARGE SCALE GENOMIC DNA]</scope>
    <source>
        <strain evidence="1 2">KMM 241</strain>
    </source>
</reference>
<evidence type="ECO:0000313" key="1">
    <source>
        <dbReference type="EMBL" id="GAC22879.1"/>
    </source>
</evidence>
<comment type="caution">
    <text evidence="1">The sequence shown here is derived from an EMBL/GenBank/DDBJ whole genome shotgun (WGS) entry which is preliminary data.</text>
</comment>
<dbReference type="Proteomes" id="UP000006263">
    <property type="component" value="Unassembled WGS sequence"/>
</dbReference>
<dbReference type="AlphaFoldDB" id="K6XQI2"/>
<sequence length="51" mass="5898">MQWVYAPSSKIVINISLLQISAACDYMLRVSDDNIMARQYKAGHFSYKITR</sequence>
<evidence type="ECO:0000313" key="2">
    <source>
        <dbReference type="Proteomes" id="UP000006263"/>
    </source>
</evidence>
<dbReference type="EMBL" id="BAEP01000007">
    <property type="protein sequence ID" value="GAC22879.1"/>
    <property type="molecule type" value="Genomic_DNA"/>
</dbReference>
<proteinExistence type="predicted"/>
<name>K6XQI2_9ALTE</name>
<accession>K6XQI2</accession>
<organism evidence="1 2">
    <name type="scientific">Paraglaciecola mesophila KMM 241</name>
    <dbReference type="NCBI Taxonomy" id="1128912"/>
    <lineage>
        <taxon>Bacteria</taxon>
        <taxon>Pseudomonadati</taxon>
        <taxon>Pseudomonadota</taxon>
        <taxon>Gammaproteobacteria</taxon>
        <taxon>Alteromonadales</taxon>
        <taxon>Alteromonadaceae</taxon>
        <taxon>Paraglaciecola</taxon>
    </lineage>
</organism>
<gene>
    <name evidence="1" type="ORF">GMES_0573</name>
</gene>